<dbReference type="EMBL" id="JACHJW010000001">
    <property type="protein sequence ID" value="MBB4958370.1"/>
    <property type="molecule type" value="Genomic_DNA"/>
</dbReference>
<name>A0A7W7WNZ6_9ACTN</name>
<accession>A0A7W7WNZ6</accession>
<sequence length="80" mass="8866">MFDIRVRLGEVYRLSATDRYHPEDGPTALRVTGVRLVTNRPESHSWVWLEGFKVLPGGKLGAQVQVLVRASALSPLAVQP</sequence>
<protein>
    <submittedName>
        <fullName evidence="1">Uncharacterized protein</fullName>
    </submittedName>
</protein>
<proteinExistence type="predicted"/>
<organism evidence="1 2">
    <name type="scientific">Micromonospora polyrhachis</name>
    <dbReference type="NCBI Taxonomy" id="1282883"/>
    <lineage>
        <taxon>Bacteria</taxon>
        <taxon>Bacillati</taxon>
        <taxon>Actinomycetota</taxon>
        <taxon>Actinomycetes</taxon>
        <taxon>Micromonosporales</taxon>
        <taxon>Micromonosporaceae</taxon>
        <taxon>Micromonospora</taxon>
    </lineage>
</organism>
<comment type="caution">
    <text evidence="1">The sequence shown here is derived from an EMBL/GenBank/DDBJ whole genome shotgun (WGS) entry which is preliminary data.</text>
</comment>
<evidence type="ECO:0000313" key="1">
    <source>
        <dbReference type="EMBL" id="MBB4958370.1"/>
    </source>
</evidence>
<reference evidence="1 2" key="1">
    <citation type="submission" date="2020-08" db="EMBL/GenBank/DDBJ databases">
        <title>Sequencing the genomes of 1000 actinobacteria strains.</title>
        <authorList>
            <person name="Klenk H.-P."/>
        </authorList>
    </citation>
    <scope>NUCLEOTIDE SEQUENCE [LARGE SCALE GENOMIC DNA]</scope>
    <source>
        <strain evidence="1 2">DSM 45886</strain>
    </source>
</reference>
<dbReference type="RefSeq" id="WP_184534470.1">
    <property type="nucleotide sequence ID" value="NZ_JACHJW010000001.1"/>
</dbReference>
<evidence type="ECO:0000313" key="2">
    <source>
        <dbReference type="Proteomes" id="UP000578819"/>
    </source>
</evidence>
<gene>
    <name evidence="1" type="ORF">FHR38_002103</name>
</gene>
<keyword evidence="2" id="KW-1185">Reference proteome</keyword>
<dbReference type="AlphaFoldDB" id="A0A7W7WNZ6"/>
<dbReference type="Proteomes" id="UP000578819">
    <property type="component" value="Unassembled WGS sequence"/>
</dbReference>